<dbReference type="EMBL" id="CP018221">
    <property type="protein sequence ID" value="API59049.1"/>
    <property type="molecule type" value="Genomic_DNA"/>
</dbReference>
<name>A0A1L3ZTY7_9SPHN</name>
<evidence type="ECO:0000259" key="2">
    <source>
        <dbReference type="Pfam" id="PF08327"/>
    </source>
</evidence>
<organism evidence="3 4">
    <name type="scientific">Tardibacter chloracetimidivorans</name>
    <dbReference type="NCBI Taxonomy" id="1921510"/>
    <lineage>
        <taxon>Bacteria</taxon>
        <taxon>Pseudomonadati</taxon>
        <taxon>Pseudomonadota</taxon>
        <taxon>Alphaproteobacteria</taxon>
        <taxon>Sphingomonadales</taxon>
        <taxon>Sphingomonadaceae</taxon>
        <taxon>Tardibacter</taxon>
    </lineage>
</organism>
<accession>A0A1L3ZTY7</accession>
<dbReference type="CDD" id="cd08896">
    <property type="entry name" value="SRPBCC_CalC_Aha1-like_3"/>
    <property type="match status" value="1"/>
</dbReference>
<evidence type="ECO:0000313" key="4">
    <source>
        <dbReference type="Proteomes" id="UP000182063"/>
    </source>
</evidence>
<dbReference type="RefSeq" id="WP_072596601.1">
    <property type="nucleotide sequence ID" value="NZ_CP018221.1"/>
</dbReference>
<evidence type="ECO:0000313" key="3">
    <source>
        <dbReference type="EMBL" id="API59049.1"/>
    </source>
</evidence>
<dbReference type="Proteomes" id="UP000182063">
    <property type="component" value="Chromosome"/>
</dbReference>
<dbReference type="InterPro" id="IPR023393">
    <property type="entry name" value="START-like_dom_sf"/>
</dbReference>
<sequence length="152" mass="17268">MTDAANGYELSVTRYIAAPPAKVWRAFTERLEDWWCPKPWTSKIIEFDLRPGGRSCIEMRGPEGQVHAEEGVILEAIPERKVVFTDAFAKGWIPKKPFILGVFSFEPEGEGTRYRGIARHWDEAAMKQHQEMGFEQGWSAVADQLAEVAENI</sequence>
<dbReference type="InterPro" id="IPR013538">
    <property type="entry name" value="ASHA1/2-like_C"/>
</dbReference>
<dbReference type="Gene3D" id="3.30.530.20">
    <property type="match status" value="1"/>
</dbReference>
<comment type="similarity">
    <text evidence="1">Belongs to the AHA1 family.</text>
</comment>
<protein>
    <submittedName>
        <fullName evidence="3">ATPase</fullName>
    </submittedName>
</protein>
<dbReference type="AlphaFoldDB" id="A0A1L3ZTY7"/>
<dbReference type="Pfam" id="PF08327">
    <property type="entry name" value="AHSA1"/>
    <property type="match status" value="1"/>
</dbReference>
<reference evidence="4" key="1">
    <citation type="submission" date="2016-11" db="EMBL/GenBank/DDBJ databases">
        <title>Complete Genome Sequence of alachlor-degrading Sphingomonas sp. strain JJ-A5.</title>
        <authorList>
            <person name="Lee H."/>
            <person name="Ka J.-O."/>
        </authorList>
    </citation>
    <scope>NUCLEOTIDE SEQUENCE [LARGE SCALE GENOMIC DNA]</scope>
    <source>
        <strain evidence="4">JJ-A5</strain>
    </source>
</reference>
<gene>
    <name evidence="3" type="ORF">BSL82_06785</name>
</gene>
<keyword evidence="4" id="KW-1185">Reference proteome</keyword>
<dbReference type="SUPFAM" id="SSF55961">
    <property type="entry name" value="Bet v1-like"/>
    <property type="match status" value="1"/>
</dbReference>
<dbReference type="STRING" id="1921510.BSL82_06785"/>
<feature type="domain" description="Activator of Hsp90 ATPase homologue 1/2-like C-terminal" evidence="2">
    <location>
        <begin position="17"/>
        <end position="149"/>
    </location>
</feature>
<proteinExistence type="inferred from homology"/>
<dbReference type="OrthoDB" id="9805228at2"/>
<evidence type="ECO:0000256" key="1">
    <source>
        <dbReference type="ARBA" id="ARBA00006817"/>
    </source>
</evidence>
<dbReference type="KEGG" id="sphj:BSL82_06785"/>